<dbReference type="AlphaFoldDB" id="X1C990"/>
<dbReference type="EMBL" id="BART01020450">
    <property type="protein sequence ID" value="GAH03962.1"/>
    <property type="molecule type" value="Genomic_DNA"/>
</dbReference>
<sequence length="41" mass="5023">MTKDDRISSYKYSVLQHARKHKNITYTCQDKFCLLFHYIIL</sequence>
<accession>X1C990</accession>
<reference evidence="1" key="1">
    <citation type="journal article" date="2014" name="Front. Microbiol.">
        <title>High frequency of phylogenetically diverse reductive dehalogenase-homologous genes in deep subseafloor sedimentary metagenomes.</title>
        <authorList>
            <person name="Kawai M."/>
            <person name="Futagami T."/>
            <person name="Toyoda A."/>
            <person name="Takaki Y."/>
            <person name="Nishi S."/>
            <person name="Hori S."/>
            <person name="Arai W."/>
            <person name="Tsubouchi T."/>
            <person name="Morono Y."/>
            <person name="Uchiyama I."/>
            <person name="Ito T."/>
            <person name="Fujiyama A."/>
            <person name="Inagaki F."/>
            <person name="Takami H."/>
        </authorList>
    </citation>
    <scope>NUCLEOTIDE SEQUENCE</scope>
    <source>
        <strain evidence="1">Expedition CK06-06</strain>
    </source>
</reference>
<evidence type="ECO:0000313" key="1">
    <source>
        <dbReference type="EMBL" id="GAH03962.1"/>
    </source>
</evidence>
<name>X1C990_9ZZZZ</name>
<comment type="caution">
    <text evidence="1">The sequence shown here is derived from an EMBL/GenBank/DDBJ whole genome shotgun (WGS) entry which is preliminary data.</text>
</comment>
<gene>
    <name evidence="1" type="ORF">S01H4_37992</name>
</gene>
<organism evidence="1">
    <name type="scientific">marine sediment metagenome</name>
    <dbReference type="NCBI Taxonomy" id="412755"/>
    <lineage>
        <taxon>unclassified sequences</taxon>
        <taxon>metagenomes</taxon>
        <taxon>ecological metagenomes</taxon>
    </lineage>
</organism>
<protein>
    <submittedName>
        <fullName evidence="1">Uncharacterized protein</fullName>
    </submittedName>
</protein>
<proteinExistence type="predicted"/>